<gene>
    <name evidence="1" type="ORF">SBF1_4320011</name>
</gene>
<dbReference type="EMBL" id="OMOF01000371">
    <property type="protein sequence ID" value="SPF49131.1"/>
    <property type="molecule type" value="Genomic_DNA"/>
</dbReference>
<name>A0A2U3LB54_9FIRM</name>
<dbReference type="Proteomes" id="UP000238916">
    <property type="component" value="Unassembled WGS sequence"/>
</dbReference>
<accession>A0A2U3LB54</accession>
<organism evidence="1 2">
    <name type="scientific">Candidatus Desulfosporosinus infrequens</name>
    <dbReference type="NCBI Taxonomy" id="2043169"/>
    <lineage>
        <taxon>Bacteria</taxon>
        <taxon>Bacillati</taxon>
        <taxon>Bacillota</taxon>
        <taxon>Clostridia</taxon>
        <taxon>Eubacteriales</taxon>
        <taxon>Desulfitobacteriaceae</taxon>
        <taxon>Desulfosporosinus</taxon>
    </lineage>
</organism>
<evidence type="ECO:0000313" key="1">
    <source>
        <dbReference type="EMBL" id="SPF49131.1"/>
    </source>
</evidence>
<evidence type="ECO:0000313" key="2">
    <source>
        <dbReference type="Proteomes" id="UP000238916"/>
    </source>
</evidence>
<reference evidence="2" key="1">
    <citation type="submission" date="2018-02" db="EMBL/GenBank/DDBJ databases">
        <authorList>
            <person name="Hausmann B."/>
        </authorList>
    </citation>
    <scope>NUCLEOTIDE SEQUENCE [LARGE SCALE GENOMIC DNA]</scope>
    <source>
        <strain evidence="2">Peat soil MAG SbF1</strain>
    </source>
</reference>
<protein>
    <submittedName>
        <fullName evidence="1">Uncharacterized protein</fullName>
    </submittedName>
</protein>
<dbReference type="AlphaFoldDB" id="A0A2U3LB54"/>
<proteinExistence type="predicted"/>
<sequence>MKSDKDNGEDDDDLSLPTRERGLKSGLDVLQLAGCLVAPYAGAWIEILGAVKNHKVDSGRSLRGSVD</sequence>